<accession>A0A6J7WN33</accession>
<sequence>MDYFVGSLITLLTIIVVGKIVLPKISNDKIKTLSYGQSHAHELIKYIQIPRASTRRQPNTQSYNYVMKNGFKVFFTDRNAYWVKDGQFVVADSNENKIDMDSIKPVDIMGMDAVELEKMIFIIEKLTEGTTNDSRDSGNK</sequence>
<evidence type="ECO:0000313" key="1">
    <source>
        <dbReference type="EMBL" id="CAB5219469.1"/>
    </source>
</evidence>
<dbReference type="EMBL" id="LR798269">
    <property type="protein sequence ID" value="CAB5219469.1"/>
    <property type="molecule type" value="Genomic_DNA"/>
</dbReference>
<reference evidence="1" key="1">
    <citation type="submission" date="2020-05" db="EMBL/GenBank/DDBJ databases">
        <authorList>
            <person name="Chiriac C."/>
            <person name="Salcher M."/>
            <person name="Ghai R."/>
            <person name="Kavagutti S V."/>
        </authorList>
    </citation>
    <scope>NUCLEOTIDE SEQUENCE</scope>
</reference>
<organism evidence="1">
    <name type="scientific">uncultured Caudovirales phage</name>
    <dbReference type="NCBI Taxonomy" id="2100421"/>
    <lineage>
        <taxon>Viruses</taxon>
        <taxon>Duplodnaviria</taxon>
        <taxon>Heunggongvirae</taxon>
        <taxon>Uroviricota</taxon>
        <taxon>Caudoviricetes</taxon>
        <taxon>Peduoviridae</taxon>
        <taxon>Maltschvirus</taxon>
        <taxon>Maltschvirus maltsch</taxon>
    </lineage>
</organism>
<proteinExistence type="predicted"/>
<protein>
    <submittedName>
        <fullName evidence="1">Uncharacterized protein</fullName>
    </submittedName>
</protein>
<gene>
    <name evidence="1" type="ORF">UFOVP222_75</name>
</gene>
<name>A0A6J7WN33_9CAUD</name>